<organism evidence="3 4">
    <name type="scientific">Quercus lobata</name>
    <name type="common">Valley oak</name>
    <dbReference type="NCBI Taxonomy" id="97700"/>
    <lineage>
        <taxon>Eukaryota</taxon>
        <taxon>Viridiplantae</taxon>
        <taxon>Streptophyta</taxon>
        <taxon>Embryophyta</taxon>
        <taxon>Tracheophyta</taxon>
        <taxon>Spermatophyta</taxon>
        <taxon>Magnoliopsida</taxon>
        <taxon>eudicotyledons</taxon>
        <taxon>Gunneridae</taxon>
        <taxon>Pentapetalae</taxon>
        <taxon>rosids</taxon>
        <taxon>fabids</taxon>
        <taxon>Fagales</taxon>
        <taxon>Fagaceae</taxon>
        <taxon>Quercus</taxon>
    </lineage>
</organism>
<feature type="transmembrane region" description="Helical" evidence="1">
    <location>
        <begin position="91"/>
        <end position="110"/>
    </location>
</feature>
<feature type="transmembrane region" description="Helical" evidence="1">
    <location>
        <begin position="147"/>
        <end position="166"/>
    </location>
</feature>
<feature type="transmembrane region" description="Helical" evidence="1">
    <location>
        <begin position="51"/>
        <end position="71"/>
    </location>
</feature>
<evidence type="ECO:0000259" key="2">
    <source>
        <dbReference type="Pfam" id="PF13968"/>
    </source>
</evidence>
<reference evidence="3" key="2">
    <citation type="submission" date="2021-01" db="UniProtKB">
        <authorList>
            <consortium name="EnsemblPlants"/>
        </authorList>
    </citation>
    <scope>IDENTIFICATION</scope>
</reference>
<dbReference type="OrthoDB" id="1546156at2759"/>
<accession>A0A7N2MSB4</accession>
<keyword evidence="1" id="KW-0472">Membrane</keyword>
<evidence type="ECO:0000256" key="1">
    <source>
        <dbReference type="SAM" id="Phobius"/>
    </source>
</evidence>
<name>A0A7N2MSB4_QUELO</name>
<protein>
    <recommendedName>
        <fullName evidence="2">DUF4220 domain-containing protein</fullName>
    </recommendedName>
</protein>
<dbReference type="EMBL" id="LRBV02000010">
    <property type="status" value="NOT_ANNOTATED_CDS"/>
    <property type="molecule type" value="Genomic_DNA"/>
</dbReference>
<keyword evidence="4" id="KW-1185">Reference proteome</keyword>
<dbReference type="InterPro" id="IPR025315">
    <property type="entry name" value="DUF4220"/>
</dbReference>
<dbReference type="OMA" id="CHYSDED"/>
<dbReference type="Pfam" id="PF13968">
    <property type="entry name" value="DUF4220"/>
    <property type="match status" value="1"/>
</dbReference>
<sequence length="729" mass="83993">MTLIGISSERIETIWNRWEVRVLVLLSLFLQIVLIVLGKRRKYIPKNWIRIFLWVAYLSADWIATVSLGVLSRKEGAKKTQSYEPDYVIMAFWAPFLLVHLGGPDTITAYSLEDNELWPRRLVELVVQLIVALYVLSRSWVYTKVNFLAIPMLIAGIIKIGERIWVLRAASNDVFRDSMLPRPDPGPNYAKFMDGYDAKKAEGFKISVGTIIDTSTVVRHDNFSDALHEASYFFRAFKPLFADLILSFQDRENSRSFFQQKETGKEAFEVIEIELGFMYDLLLTKAGLIHSWPGSICRFVSLLCTISTLIAFLIIDRNDYSTIDTSVTFLLLFGAIVLEIYAVIVLLSSDWTQLWRSKQKKPLVDLISKANSCFQSCFGSCKLLPLNKRWSESVGQYNLMSHCIKCKSFKGSRTKKYIDEMLEKYWYQNLEPVHDGDKGLKEKIFEQLKNASSISDISVSEQLYQNLKPVHDEDTGLKEKIFEQLKNANSISDISKLFAYTGNDAETKRFFHNLAQSTEENFDETILRWHIATDLCHYSDEDNDFQNVTDLCHYSDEDNDSQNVTNLIRISKLLSNYLVFLLVMHPYMLPSGIGQIRFQDTCAEAIEIIEEREYISDEKKACEVLFKVNTEILPSQIKGDRSKSVLFDACIVAQSLRFLETQQKWERISQVWVGMLSYAASQCSWNYHARRLSQGGELLTHVWLLMAHLGITKHFQISRGHERAKLFLS</sequence>
<dbReference type="Gramene" id="QL10p050582:mrna">
    <property type="protein sequence ID" value="QL10p050582:mrna:CDS:1"/>
    <property type="gene ID" value="QL10p050582"/>
</dbReference>
<dbReference type="KEGG" id="qlo:115964911"/>
<feature type="transmembrane region" description="Helical" evidence="1">
    <location>
        <begin position="122"/>
        <end position="141"/>
    </location>
</feature>
<feature type="domain" description="DUF4220" evidence="2">
    <location>
        <begin position="54"/>
        <end position="401"/>
    </location>
</feature>
<dbReference type="RefSeq" id="XP_030939997.1">
    <property type="nucleotide sequence ID" value="XM_031084137.1"/>
</dbReference>
<dbReference type="Proteomes" id="UP000594261">
    <property type="component" value="Chromosome 10"/>
</dbReference>
<dbReference type="InParanoid" id="A0A7N2MSB4"/>
<feature type="transmembrane region" description="Helical" evidence="1">
    <location>
        <begin position="20"/>
        <end position="39"/>
    </location>
</feature>
<dbReference type="EnsemblPlants" id="QL10p050582:mrna">
    <property type="protein sequence ID" value="QL10p050582:mrna:CDS:1"/>
    <property type="gene ID" value="QL10p050582"/>
</dbReference>
<dbReference type="GeneID" id="115964911"/>
<proteinExistence type="predicted"/>
<reference evidence="3 4" key="1">
    <citation type="journal article" date="2016" name="G3 (Bethesda)">
        <title>First Draft Assembly and Annotation of the Genome of a California Endemic Oak Quercus lobata Nee (Fagaceae).</title>
        <authorList>
            <person name="Sork V.L."/>
            <person name="Fitz-Gibbon S.T."/>
            <person name="Puiu D."/>
            <person name="Crepeau M."/>
            <person name="Gugger P.F."/>
            <person name="Sherman R."/>
            <person name="Stevens K."/>
            <person name="Langley C.H."/>
            <person name="Pellegrini M."/>
            <person name="Salzberg S.L."/>
        </authorList>
    </citation>
    <scope>NUCLEOTIDE SEQUENCE [LARGE SCALE GENOMIC DNA]</scope>
    <source>
        <strain evidence="3 4">cv. SW786</strain>
    </source>
</reference>
<dbReference type="PANTHER" id="PTHR31325">
    <property type="entry name" value="OS01G0798800 PROTEIN-RELATED"/>
    <property type="match status" value="1"/>
</dbReference>
<gene>
    <name evidence="3" type="primary">LOC115964911</name>
</gene>
<evidence type="ECO:0000313" key="3">
    <source>
        <dbReference type="EnsemblPlants" id="QL10p050582:mrna:CDS:1"/>
    </source>
</evidence>
<dbReference type="InterPro" id="IPR007658">
    <property type="entry name" value="DUF594"/>
</dbReference>
<feature type="transmembrane region" description="Helical" evidence="1">
    <location>
        <begin position="295"/>
        <end position="315"/>
    </location>
</feature>
<keyword evidence="1" id="KW-0812">Transmembrane</keyword>
<evidence type="ECO:0000313" key="4">
    <source>
        <dbReference type="Proteomes" id="UP000594261"/>
    </source>
</evidence>
<feature type="transmembrane region" description="Helical" evidence="1">
    <location>
        <begin position="327"/>
        <end position="348"/>
    </location>
</feature>
<dbReference type="AlphaFoldDB" id="A0A7N2MSB4"/>
<dbReference type="Pfam" id="PF04578">
    <property type="entry name" value="DUF594"/>
    <property type="match status" value="1"/>
</dbReference>
<keyword evidence="1" id="KW-1133">Transmembrane helix</keyword>